<dbReference type="AlphaFoldDB" id="A0A420MP54"/>
<dbReference type="InterPro" id="IPR000608">
    <property type="entry name" value="UBC"/>
</dbReference>
<proteinExistence type="predicted"/>
<dbReference type="VEuPathDB" id="FungiDB:FOIG_07779"/>
<comment type="caution">
    <text evidence="2">The sequence shown here is derived from an EMBL/GenBank/DDBJ whole genome shotgun (WGS) entry which is preliminary data.</text>
</comment>
<dbReference type="VEuPathDB" id="FungiDB:FOC1_g10009635"/>
<dbReference type="PROSITE" id="PS50127">
    <property type="entry name" value="UBC_2"/>
    <property type="match status" value="1"/>
</dbReference>
<dbReference type="PANTHER" id="PTHR24068">
    <property type="entry name" value="UBIQUITIN-CONJUGATING ENZYME E2"/>
    <property type="match status" value="1"/>
</dbReference>
<feature type="domain" description="UBC core" evidence="1">
    <location>
        <begin position="395"/>
        <end position="549"/>
    </location>
</feature>
<dbReference type="VEuPathDB" id="FungiDB:FOMG_08506"/>
<dbReference type="EMBL" id="MRCX01000147">
    <property type="protein sequence ID" value="RKK69806.1"/>
    <property type="molecule type" value="Genomic_DNA"/>
</dbReference>
<dbReference type="VEuPathDB" id="FungiDB:FOZG_14994"/>
<evidence type="ECO:0000313" key="3">
    <source>
        <dbReference type="Proteomes" id="UP000285084"/>
    </source>
</evidence>
<protein>
    <recommendedName>
        <fullName evidence="1">UBC core domain-containing protein</fullName>
    </recommendedName>
</protein>
<dbReference type="VEuPathDB" id="FungiDB:FOXG_12737"/>
<dbReference type="Gene3D" id="3.10.110.10">
    <property type="entry name" value="Ubiquitin Conjugating Enzyme"/>
    <property type="match status" value="1"/>
</dbReference>
<gene>
    <name evidence="2" type="ORF">BFJ69_g12383</name>
</gene>
<dbReference type="Pfam" id="PF00179">
    <property type="entry name" value="UQ_con"/>
    <property type="match status" value="1"/>
</dbReference>
<name>A0A420MP54_FUSOX</name>
<dbReference type="InterPro" id="IPR016135">
    <property type="entry name" value="UBQ-conjugating_enzyme/RWD"/>
</dbReference>
<organism evidence="2 3">
    <name type="scientific">Fusarium oxysporum</name>
    <name type="common">Fusarium vascular wilt</name>
    <dbReference type="NCBI Taxonomy" id="5507"/>
    <lineage>
        <taxon>Eukaryota</taxon>
        <taxon>Fungi</taxon>
        <taxon>Dikarya</taxon>
        <taxon>Ascomycota</taxon>
        <taxon>Pezizomycotina</taxon>
        <taxon>Sordariomycetes</taxon>
        <taxon>Hypocreomycetidae</taxon>
        <taxon>Hypocreales</taxon>
        <taxon>Nectriaceae</taxon>
        <taxon>Fusarium</taxon>
        <taxon>Fusarium oxysporum species complex</taxon>
    </lineage>
</organism>
<dbReference type="VEuPathDB" id="FungiDB:FOC4_g10004561"/>
<evidence type="ECO:0000259" key="1">
    <source>
        <dbReference type="PROSITE" id="PS50127"/>
    </source>
</evidence>
<evidence type="ECO:0000313" key="2">
    <source>
        <dbReference type="EMBL" id="RKK69806.1"/>
    </source>
</evidence>
<reference evidence="2 3" key="1">
    <citation type="journal article" date="2018" name="Sci. Rep.">
        <title>Characterisation of pathogen-specific regions and novel effector candidates in Fusarium oxysporum f. sp. cepae.</title>
        <authorList>
            <person name="Armitage A.D."/>
            <person name="Taylor A."/>
            <person name="Sobczyk M.K."/>
            <person name="Baxter L."/>
            <person name="Greenfield B.P."/>
            <person name="Bates H.J."/>
            <person name="Wilson F."/>
            <person name="Jackson A.C."/>
            <person name="Ott S."/>
            <person name="Harrison R.J."/>
            <person name="Clarkson J.P."/>
        </authorList>
    </citation>
    <scope>NUCLEOTIDE SEQUENCE [LARGE SCALE GENOMIC DNA]</scope>
    <source>
        <strain evidence="2 3">Fo_A13</strain>
    </source>
</reference>
<dbReference type="Proteomes" id="UP000285084">
    <property type="component" value="Unassembled WGS sequence"/>
</dbReference>
<sequence>MGESTVISPKRYLDVRALFLSWKGADKAFYEQLVLLKNVLQDEYNFGVEDWAIPHDDPFFQLNGRLRQFLQSDDYDTLLILYYGGHGSTDTDRNALWMCYDRADTPRLSWSSLQPLLFNKKSDILMIFDCCSAGSAVCAPGEGVIEGVFASGVGGRTPLSGKNTFTRNLVDRLRRSDCFTQSVTAYRLYHDLAQNLKLSNDSTRQHGVSPHYLRLAERKNEFRTIQLARLPSFYTAEEMSGSSVPSALTQRAMSFATARSTPTLEIIDMHQRCERIQLPNVSRISSARSLNMAKMANSDAYSIQHSVFRGCYRVSEQSLPWHGQEGTQTGTQDTQFPLLEPQLGQCSLPDLISQNEKICNTMVEDYLASGLLKERTEMPLQIVRDYPTATDPELPFMSRLLHELLDVQREATEADGSEFYTVAPISNNLLEWKGTLKGPPGSPYEGGIFHVCFSIHYNRERLALGFPFERPKVRFITKIYHPNINKFGTVWADWGWSPAYTLSKLCVCLCAILSDPNWEDPVMEIGEEYRENPELCYRKAKEWTEMYATGQIVFPENGRVDGYYNTTERPLPYPANRI</sequence>
<dbReference type="VEuPathDB" id="FungiDB:HZS61_017654"/>
<dbReference type="SMART" id="SM00212">
    <property type="entry name" value="UBCc"/>
    <property type="match status" value="1"/>
</dbReference>
<dbReference type="Gene3D" id="3.40.50.1460">
    <property type="match status" value="1"/>
</dbReference>
<accession>A0A420MP54</accession>
<dbReference type="SUPFAM" id="SSF54495">
    <property type="entry name" value="UBC-like"/>
    <property type="match status" value="1"/>
</dbReference>